<keyword evidence="1" id="KW-0732">Signal</keyword>
<dbReference type="InterPro" id="IPR026374">
    <property type="entry name" value="Cyano_PEP"/>
</dbReference>
<dbReference type="EMBL" id="JAAHFQ010000452">
    <property type="protein sequence ID" value="NER29914.1"/>
    <property type="molecule type" value="Genomic_DNA"/>
</dbReference>
<sequence length="170" mass="18732">MISISKRLNVLKRKALVATSIALSFAMLTPKTADAVDFHLNFSLNVDGEKRSIGTGSFSVDDDGNIIDFSSTNSLAQTNLFTKENIKRGSFDLETKQFKELKLKNGVTLKLNKNHWRLKSNGNLIEKGKYKVTKKKAKSVPEPLTILGSVTAIGIGGLLKKQHSSQLKKQ</sequence>
<protein>
    <submittedName>
        <fullName evidence="2">PEP-CTERM sorting domain-containing protein</fullName>
    </submittedName>
</protein>
<name>A0A6B3NIM9_9CYAN</name>
<organism evidence="2">
    <name type="scientific">Symploca sp. SIO1C4</name>
    <dbReference type="NCBI Taxonomy" id="2607765"/>
    <lineage>
        <taxon>Bacteria</taxon>
        <taxon>Bacillati</taxon>
        <taxon>Cyanobacteriota</taxon>
        <taxon>Cyanophyceae</taxon>
        <taxon>Coleofasciculales</taxon>
        <taxon>Coleofasciculaceae</taxon>
        <taxon>Symploca</taxon>
    </lineage>
</organism>
<dbReference type="NCBIfam" id="TIGR04155">
    <property type="entry name" value="cyano_PEP"/>
    <property type="match status" value="1"/>
</dbReference>
<feature type="signal peptide" evidence="1">
    <location>
        <begin position="1"/>
        <end position="35"/>
    </location>
</feature>
<evidence type="ECO:0000256" key="1">
    <source>
        <dbReference type="SAM" id="SignalP"/>
    </source>
</evidence>
<dbReference type="AlphaFoldDB" id="A0A6B3NIM9"/>
<comment type="caution">
    <text evidence="2">The sequence shown here is derived from an EMBL/GenBank/DDBJ whole genome shotgun (WGS) entry which is preliminary data.</text>
</comment>
<reference evidence="2" key="1">
    <citation type="submission" date="2019-11" db="EMBL/GenBank/DDBJ databases">
        <title>Genomic insights into an expanded diversity of filamentous marine cyanobacteria reveals the extraordinary biosynthetic potential of Moorea and Okeania.</title>
        <authorList>
            <person name="Ferreira Leao T."/>
            <person name="Wang M."/>
            <person name="Moss N."/>
            <person name="Da Silva R."/>
            <person name="Sanders J."/>
            <person name="Nurk S."/>
            <person name="Gurevich A."/>
            <person name="Humphrey G."/>
            <person name="Reher R."/>
            <person name="Zhu Q."/>
            <person name="Belda-Ferre P."/>
            <person name="Glukhov E."/>
            <person name="Rex R."/>
            <person name="Dorrestein P.C."/>
            <person name="Knight R."/>
            <person name="Pevzner P."/>
            <person name="Gerwick W.H."/>
            <person name="Gerwick L."/>
        </authorList>
    </citation>
    <scope>NUCLEOTIDE SEQUENCE</scope>
    <source>
        <strain evidence="2">SIO1C4</strain>
    </source>
</reference>
<feature type="chain" id="PRO_5025448530" evidence="1">
    <location>
        <begin position="36"/>
        <end position="170"/>
    </location>
</feature>
<proteinExistence type="predicted"/>
<gene>
    <name evidence="2" type="ORF">F6J89_20420</name>
</gene>
<evidence type="ECO:0000313" key="2">
    <source>
        <dbReference type="EMBL" id="NER29914.1"/>
    </source>
</evidence>
<accession>A0A6B3NIM9</accession>